<feature type="domain" description="DUF218" evidence="1">
    <location>
        <begin position="44"/>
        <end position="175"/>
    </location>
</feature>
<proteinExistence type="predicted"/>
<sequence>MLFLSVLWGVCTLGLAWVFQFWRVINTSKSCVIQLNRASSSCWIVFGKQLQNNQIDDEYRQRLDRIIESAPLLQPHLVVLQGGVTQENSISEAEAGQAYLLSQQAFNLSFKLILEASSRNTLENLKQTRYYLEAHQLDLKVCLVSNRYHLHRCAVMAENLGFEITLLPAERSWALNYKQVSKVVLEAFLLNWYWTGRIVSQLLNNQRMLDKIQ</sequence>
<dbReference type="InterPro" id="IPR003848">
    <property type="entry name" value="DUF218"/>
</dbReference>
<dbReference type="GO" id="GO:0005886">
    <property type="term" value="C:plasma membrane"/>
    <property type="evidence" value="ECO:0007669"/>
    <property type="project" value="TreeGrafter"/>
</dbReference>
<dbReference type="InterPro" id="IPR051599">
    <property type="entry name" value="Cell_Envelope_Assoc"/>
</dbReference>
<evidence type="ECO:0000313" key="2">
    <source>
        <dbReference type="EMBL" id="VAW46069.1"/>
    </source>
</evidence>
<evidence type="ECO:0000259" key="1">
    <source>
        <dbReference type="Pfam" id="PF02698"/>
    </source>
</evidence>
<dbReference type="PANTHER" id="PTHR30336:SF20">
    <property type="entry name" value="DUF218 DOMAIN-CONTAINING PROTEIN"/>
    <property type="match status" value="1"/>
</dbReference>
<dbReference type="EMBL" id="UOFC01000085">
    <property type="protein sequence ID" value="VAW46069.1"/>
    <property type="molecule type" value="Genomic_DNA"/>
</dbReference>
<dbReference type="PANTHER" id="PTHR30336">
    <property type="entry name" value="INNER MEMBRANE PROTEIN, PROBABLE PERMEASE"/>
    <property type="match status" value="1"/>
</dbReference>
<dbReference type="InterPro" id="IPR014729">
    <property type="entry name" value="Rossmann-like_a/b/a_fold"/>
</dbReference>
<accession>A0A3B0W9S1</accession>
<dbReference type="Pfam" id="PF02698">
    <property type="entry name" value="DUF218"/>
    <property type="match status" value="1"/>
</dbReference>
<gene>
    <name evidence="2" type="ORF">MNBD_GAMMA03-199</name>
</gene>
<dbReference type="AlphaFoldDB" id="A0A3B0W9S1"/>
<dbReference type="CDD" id="cd06259">
    <property type="entry name" value="YdcF-like"/>
    <property type="match status" value="1"/>
</dbReference>
<organism evidence="2">
    <name type="scientific">hydrothermal vent metagenome</name>
    <dbReference type="NCBI Taxonomy" id="652676"/>
    <lineage>
        <taxon>unclassified sequences</taxon>
        <taxon>metagenomes</taxon>
        <taxon>ecological metagenomes</taxon>
    </lineage>
</organism>
<protein>
    <recommendedName>
        <fullName evidence="1">DUF218 domain-containing protein</fullName>
    </recommendedName>
</protein>
<name>A0A3B0W9S1_9ZZZZ</name>
<reference evidence="2" key="1">
    <citation type="submission" date="2018-06" db="EMBL/GenBank/DDBJ databases">
        <authorList>
            <person name="Zhirakovskaya E."/>
        </authorList>
    </citation>
    <scope>NUCLEOTIDE SEQUENCE</scope>
</reference>
<dbReference type="Gene3D" id="3.40.50.620">
    <property type="entry name" value="HUPs"/>
    <property type="match status" value="1"/>
</dbReference>